<comment type="caution">
    <text evidence="1">The sequence shown here is derived from an EMBL/GenBank/DDBJ whole genome shotgun (WGS) entry which is preliminary data.</text>
</comment>
<sequence length="311" mass="34850">MFSSNKFSPCAPRISSTWTTEASSPMNSFLEVLSQSPRLKKCFLYFAIPQCHNQGLLQDARPHRVISFPLLQKLTLFDKTLNVAYLLRHLHFPPTTRTFLKLDTPPDQLHGLLSTFFPPNSFSIDGATRIALNQSLGHQRRPALKIGCTDIRYLKERGDFVVAPDNPAQMTFALPLVEAVHRVGQNTRALTIWLDCGLVMRPEVWRDLLDHLPFWSLLCRVGGEGLICPSLKTLWIDSMQGIPSDLVPCLSLRCELGRPLDAFRLVVKGCGLSDAQQAIAQLRPLVGQLTFEVIESGRIVSLASRYVNSSR</sequence>
<accession>A0A9P6H400</accession>
<evidence type="ECO:0000313" key="1">
    <source>
        <dbReference type="EMBL" id="KAF9778424.1"/>
    </source>
</evidence>
<reference evidence="1" key="1">
    <citation type="journal article" date="2020" name="Nat. Commun.">
        <title>Large-scale genome sequencing of mycorrhizal fungi provides insights into the early evolution of symbiotic traits.</title>
        <authorList>
            <person name="Miyauchi S."/>
            <person name="Kiss E."/>
            <person name="Kuo A."/>
            <person name="Drula E."/>
            <person name="Kohler A."/>
            <person name="Sanchez-Garcia M."/>
            <person name="Morin E."/>
            <person name="Andreopoulos B."/>
            <person name="Barry K.W."/>
            <person name="Bonito G."/>
            <person name="Buee M."/>
            <person name="Carver A."/>
            <person name="Chen C."/>
            <person name="Cichocki N."/>
            <person name="Clum A."/>
            <person name="Culley D."/>
            <person name="Crous P.W."/>
            <person name="Fauchery L."/>
            <person name="Girlanda M."/>
            <person name="Hayes R.D."/>
            <person name="Keri Z."/>
            <person name="LaButti K."/>
            <person name="Lipzen A."/>
            <person name="Lombard V."/>
            <person name="Magnuson J."/>
            <person name="Maillard F."/>
            <person name="Murat C."/>
            <person name="Nolan M."/>
            <person name="Ohm R.A."/>
            <person name="Pangilinan J."/>
            <person name="Pereira M.F."/>
            <person name="Perotto S."/>
            <person name="Peter M."/>
            <person name="Pfister S."/>
            <person name="Riley R."/>
            <person name="Sitrit Y."/>
            <person name="Stielow J.B."/>
            <person name="Szollosi G."/>
            <person name="Zifcakova L."/>
            <person name="Stursova M."/>
            <person name="Spatafora J.W."/>
            <person name="Tedersoo L."/>
            <person name="Vaario L.M."/>
            <person name="Yamada A."/>
            <person name="Yan M."/>
            <person name="Wang P."/>
            <person name="Xu J."/>
            <person name="Bruns T."/>
            <person name="Baldrian P."/>
            <person name="Vilgalys R."/>
            <person name="Dunand C."/>
            <person name="Henrissat B."/>
            <person name="Grigoriev I.V."/>
            <person name="Hibbett D."/>
            <person name="Nagy L.G."/>
            <person name="Martin F.M."/>
        </authorList>
    </citation>
    <scope>NUCLEOTIDE SEQUENCE</scope>
    <source>
        <strain evidence="1">UH-Tt-Lm1</strain>
    </source>
</reference>
<reference evidence="1" key="2">
    <citation type="submission" date="2020-11" db="EMBL/GenBank/DDBJ databases">
        <authorList>
            <consortium name="DOE Joint Genome Institute"/>
            <person name="Kuo A."/>
            <person name="Miyauchi S."/>
            <person name="Kiss E."/>
            <person name="Drula E."/>
            <person name="Kohler A."/>
            <person name="Sanchez-Garcia M."/>
            <person name="Andreopoulos B."/>
            <person name="Barry K.W."/>
            <person name="Bonito G."/>
            <person name="Buee M."/>
            <person name="Carver A."/>
            <person name="Chen C."/>
            <person name="Cichocki N."/>
            <person name="Clum A."/>
            <person name="Culley D."/>
            <person name="Crous P.W."/>
            <person name="Fauchery L."/>
            <person name="Girlanda M."/>
            <person name="Hayes R."/>
            <person name="Keri Z."/>
            <person name="Labutti K."/>
            <person name="Lipzen A."/>
            <person name="Lombard V."/>
            <person name="Magnuson J."/>
            <person name="Maillard F."/>
            <person name="Morin E."/>
            <person name="Murat C."/>
            <person name="Nolan M."/>
            <person name="Ohm R."/>
            <person name="Pangilinan J."/>
            <person name="Pereira M."/>
            <person name="Perotto S."/>
            <person name="Peter M."/>
            <person name="Riley R."/>
            <person name="Sitrit Y."/>
            <person name="Stielow B."/>
            <person name="Szollosi G."/>
            <person name="Zifcakova L."/>
            <person name="Stursova M."/>
            <person name="Spatafora J.W."/>
            <person name="Tedersoo L."/>
            <person name="Vaario L.-M."/>
            <person name="Yamada A."/>
            <person name="Yan M."/>
            <person name="Wang P."/>
            <person name="Xu J."/>
            <person name="Bruns T."/>
            <person name="Baldrian P."/>
            <person name="Vilgalys R."/>
            <person name="Henrissat B."/>
            <person name="Grigoriev I.V."/>
            <person name="Hibbett D."/>
            <person name="Nagy L.G."/>
            <person name="Martin F.M."/>
        </authorList>
    </citation>
    <scope>NUCLEOTIDE SEQUENCE</scope>
    <source>
        <strain evidence="1">UH-Tt-Lm1</strain>
    </source>
</reference>
<name>A0A9P6H400_9AGAM</name>
<proteinExistence type="predicted"/>
<keyword evidence="2" id="KW-1185">Reference proteome</keyword>
<dbReference type="EMBL" id="WIUZ02000023">
    <property type="protein sequence ID" value="KAF9778424.1"/>
    <property type="molecule type" value="Genomic_DNA"/>
</dbReference>
<dbReference type="AlphaFoldDB" id="A0A9P6H400"/>
<evidence type="ECO:0000313" key="2">
    <source>
        <dbReference type="Proteomes" id="UP000736335"/>
    </source>
</evidence>
<protein>
    <submittedName>
        <fullName evidence="1">Uncharacterized protein</fullName>
    </submittedName>
</protein>
<organism evidence="1 2">
    <name type="scientific">Thelephora terrestris</name>
    <dbReference type="NCBI Taxonomy" id="56493"/>
    <lineage>
        <taxon>Eukaryota</taxon>
        <taxon>Fungi</taxon>
        <taxon>Dikarya</taxon>
        <taxon>Basidiomycota</taxon>
        <taxon>Agaricomycotina</taxon>
        <taxon>Agaricomycetes</taxon>
        <taxon>Thelephorales</taxon>
        <taxon>Thelephoraceae</taxon>
        <taxon>Thelephora</taxon>
    </lineage>
</organism>
<dbReference type="Proteomes" id="UP000736335">
    <property type="component" value="Unassembled WGS sequence"/>
</dbReference>
<gene>
    <name evidence="1" type="ORF">BJ322DRAFT_497411</name>
</gene>